<gene>
    <name evidence="1" type="ORF">C882_1801</name>
</gene>
<dbReference type="OrthoDB" id="5597599at2"/>
<dbReference type="EMBL" id="ANHY01000020">
    <property type="protein sequence ID" value="EKV27299.1"/>
    <property type="molecule type" value="Genomic_DNA"/>
</dbReference>
<dbReference type="eggNOG" id="ENOG502Z8DX">
    <property type="taxonomic scope" value="Bacteria"/>
</dbReference>
<dbReference type="AlphaFoldDB" id="K9GRD5"/>
<sequence length="328" mass="37024">MQWPPERTVPDGRERRVGIELEFAGVTARDAADLVAELFGGRVEECDPHRFVVRDTALGSFETELDSQYVHPEDKTVPGITDSKAAQLAQAVWERAADVMADAARHWLPVEVVSPPMPLSDIPRFDGILRSLRERGAEGTRDSVVYAFALQLNPEVARADVAWITGVVRAYALLEDWLKLRIHPDPLRRVLRFAAPWPLEYKSLVLAPDYAPDLATLIDDYARFNETRNRGLDLWPLFAHLDPGRVAARIDDPLIKPRPTFHYRLPDARLSDPGWSVITEWNDWVRVERLAADTARLEALADEWRRHAAAGGSGTDWARTVCTRLEEA</sequence>
<accession>K9GRD5</accession>
<keyword evidence="2" id="KW-1185">Reference proteome</keyword>
<dbReference type="PATRIC" id="fig|1238182.3.peg.3755"/>
<dbReference type="Pfam" id="PF12224">
    <property type="entry name" value="Amidoligase_2"/>
    <property type="match status" value="1"/>
</dbReference>
<comment type="caution">
    <text evidence="1">The sequence shown here is derived from an EMBL/GenBank/DDBJ whole genome shotgun (WGS) entry which is preliminary data.</text>
</comment>
<organism evidence="1 2">
    <name type="scientific">Caenispirillum salinarum AK4</name>
    <dbReference type="NCBI Taxonomy" id="1238182"/>
    <lineage>
        <taxon>Bacteria</taxon>
        <taxon>Pseudomonadati</taxon>
        <taxon>Pseudomonadota</taxon>
        <taxon>Alphaproteobacteria</taxon>
        <taxon>Rhodospirillales</taxon>
        <taxon>Novispirillaceae</taxon>
        <taxon>Caenispirillum</taxon>
    </lineage>
</organism>
<dbReference type="RefSeq" id="WP_009542197.1">
    <property type="nucleotide sequence ID" value="NZ_ANHY01000020.1"/>
</dbReference>
<dbReference type="STRING" id="1238182.C882_1801"/>
<protein>
    <recommendedName>
        <fullName evidence="3">Amidoligase enzyme</fullName>
    </recommendedName>
</protein>
<evidence type="ECO:0000313" key="2">
    <source>
        <dbReference type="Proteomes" id="UP000009881"/>
    </source>
</evidence>
<dbReference type="Proteomes" id="UP000009881">
    <property type="component" value="Unassembled WGS sequence"/>
</dbReference>
<evidence type="ECO:0008006" key="3">
    <source>
        <dbReference type="Google" id="ProtNLM"/>
    </source>
</evidence>
<name>K9GRD5_9PROT</name>
<reference evidence="1 2" key="1">
    <citation type="journal article" date="2013" name="Genome Announc.">
        <title>Draft Genome Sequence of an Alphaproteobacterium, Caenispirillum salinarum AK4(T), Isolated from a Solar Saltern.</title>
        <authorList>
            <person name="Khatri I."/>
            <person name="Singh A."/>
            <person name="Korpole S."/>
            <person name="Pinnaka A.K."/>
            <person name="Subramanian S."/>
        </authorList>
    </citation>
    <scope>NUCLEOTIDE SEQUENCE [LARGE SCALE GENOMIC DNA]</scope>
    <source>
        <strain evidence="1 2">AK4</strain>
    </source>
</reference>
<evidence type="ECO:0000313" key="1">
    <source>
        <dbReference type="EMBL" id="EKV27299.1"/>
    </source>
</evidence>
<proteinExistence type="predicted"/>
<dbReference type="InterPro" id="IPR022025">
    <property type="entry name" value="Amidoligase_2"/>
</dbReference>